<feature type="transmembrane region" description="Helical" evidence="1">
    <location>
        <begin position="12"/>
        <end position="38"/>
    </location>
</feature>
<evidence type="ECO:0000313" key="2">
    <source>
        <dbReference type="EMBL" id="GAI40156.1"/>
    </source>
</evidence>
<reference evidence="2" key="1">
    <citation type="journal article" date="2014" name="Front. Microbiol.">
        <title>High frequency of phylogenetically diverse reductive dehalogenase-homologous genes in deep subseafloor sedimentary metagenomes.</title>
        <authorList>
            <person name="Kawai M."/>
            <person name="Futagami T."/>
            <person name="Toyoda A."/>
            <person name="Takaki Y."/>
            <person name="Nishi S."/>
            <person name="Hori S."/>
            <person name="Arai W."/>
            <person name="Tsubouchi T."/>
            <person name="Morono Y."/>
            <person name="Uchiyama I."/>
            <person name="Ito T."/>
            <person name="Fujiyama A."/>
            <person name="Inagaki F."/>
            <person name="Takami H."/>
        </authorList>
    </citation>
    <scope>NUCLEOTIDE SEQUENCE</scope>
    <source>
        <strain evidence="2">Expedition CK06-06</strain>
    </source>
</reference>
<dbReference type="EMBL" id="BARV01029017">
    <property type="protein sequence ID" value="GAI40156.1"/>
    <property type="molecule type" value="Genomic_DNA"/>
</dbReference>
<keyword evidence="1" id="KW-0472">Membrane</keyword>
<organism evidence="2">
    <name type="scientific">marine sediment metagenome</name>
    <dbReference type="NCBI Taxonomy" id="412755"/>
    <lineage>
        <taxon>unclassified sequences</taxon>
        <taxon>metagenomes</taxon>
        <taxon>ecological metagenomes</taxon>
    </lineage>
</organism>
<name>X1PCF7_9ZZZZ</name>
<feature type="non-terminal residue" evidence="2">
    <location>
        <position position="42"/>
    </location>
</feature>
<sequence>MRTFLVLAALGWIVSLPLATLFGYLVLIVIAIVVMWALSVRS</sequence>
<evidence type="ECO:0000256" key="1">
    <source>
        <dbReference type="SAM" id="Phobius"/>
    </source>
</evidence>
<keyword evidence="1" id="KW-0812">Transmembrane</keyword>
<protein>
    <submittedName>
        <fullName evidence="2">Uncharacterized protein</fullName>
    </submittedName>
</protein>
<comment type="caution">
    <text evidence="2">The sequence shown here is derived from an EMBL/GenBank/DDBJ whole genome shotgun (WGS) entry which is preliminary data.</text>
</comment>
<dbReference type="AlphaFoldDB" id="X1PCF7"/>
<gene>
    <name evidence="2" type="ORF">S06H3_46340</name>
</gene>
<accession>X1PCF7</accession>
<keyword evidence="1" id="KW-1133">Transmembrane helix</keyword>
<proteinExistence type="predicted"/>